<evidence type="ECO:0000256" key="6">
    <source>
        <dbReference type="ARBA" id="ARBA00022857"/>
    </source>
</evidence>
<comment type="function">
    <text evidence="11">Catalyzes the reduction of 3'-oxosphinganine (3-ketodihydrosphingosine/KDS) to sphinganine (dihydrosphingosine/DHS), the second step of de novo sphingolipid biosynthesis.</text>
</comment>
<dbReference type="HOGENOM" id="CLU_010194_3_2_1"/>
<dbReference type="EC" id="1.1.1.102" evidence="10"/>
<comment type="pathway">
    <text evidence="3">Sphingolipid metabolism.</text>
</comment>
<evidence type="ECO:0000256" key="3">
    <source>
        <dbReference type="ARBA" id="ARBA00004991"/>
    </source>
</evidence>
<evidence type="ECO:0000313" key="13">
    <source>
        <dbReference type="EnsemblMetazoa" id="RPRC006129-PA"/>
    </source>
</evidence>
<dbReference type="CDD" id="cd08939">
    <property type="entry name" value="KDSR-like_SDR_c"/>
    <property type="match status" value="1"/>
</dbReference>
<keyword evidence="14" id="KW-1185">Reference proteome</keyword>
<evidence type="ECO:0000256" key="1">
    <source>
        <dbReference type="ARBA" id="ARBA00004240"/>
    </source>
</evidence>
<dbReference type="InterPro" id="IPR036291">
    <property type="entry name" value="NAD(P)-bd_dom_sf"/>
</dbReference>
<keyword evidence="5" id="KW-0256">Endoplasmic reticulum</keyword>
<dbReference type="GO" id="GO:0006666">
    <property type="term" value="P:3-keto-sphinganine metabolic process"/>
    <property type="evidence" value="ECO:0007669"/>
    <property type="project" value="InterPro"/>
</dbReference>
<evidence type="ECO:0000256" key="4">
    <source>
        <dbReference type="ARBA" id="ARBA00006484"/>
    </source>
</evidence>
<dbReference type="FunFam" id="3.40.50.720:FF:000165">
    <property type="entry name" value="3-ketodihydrosphingosine reductase"/>
    <property type="match status" value="1"/>
</dbReference>
<sequence length="309" mass="33761">MKLLFASQDINLLFGLCICLPFILIAVIIIYSRYRYKVLSRRNLKNKHIIITGGSSGIGKSLGHEAAKRGANVTLIARNEQRLVAAKTEVNASCVCSTQRIHTLSLDITNDFEEIEKAFIDLEQEMGPPYMIMNCAGNAVCGKLEDTSTEDIKKMFQLNCLGSIYATKAVVEKMKSQGFGHIVFVASEAAFVGIFGLSVYSASKFALRGFAEALNMEVRNHGVQVTVAYPPDTDTPGFAEEEKSKPQETRLISQTSGLWKPDEVAKRILNDSLAGYFTSTNGMDGFLLSTLCAGMSPSTNVAYLLLQAS</sequence>
<evidence type="ECO:0000256" key="11">
    <source>
        <dbReference type="ARBA" id="ARBA00044737"/>
    </source>
</evidence>
<reference evidence="13" key="1">
    <citation type="submission" date="2015-05" db="UniProtKB">
        <authorList>
            <consortium name="EnsemblMetazoa"/>
        </authorList>
    </citation>
    <scope>IDENTIFICATION</scope>
</reference>
<dbReference type="GO" id="GO:0005789">
    <property type="term" value="C:endoplasmic reticulum membrane"/>
    <property type="evidence" value="ECO:0007669"/>
    <property type="project" value="TreeGrafter"/>
</dbReference>
<dbReference type="GO" id="GO:0047560">
    <property type="term" value="F:3-dehydrosphinganine reductase activity"/>
    <property type="evidence" value="ECO:0007669"/>
    <property type="project" value="UniProtKB-EC"/>
</dbReference>
<protein>
    <recommendedName>
        <fullName evidence="10">3-dehydrosphinganine reductase</fullName>
        <ecNumber evidence="10">1.1.1.102</ecNumber>
    </recommendedName>
</protein>
<evidence type="ECO:0000256" key="7">
    <source>
        <dbReference type="ARBA" id="ARBA00022919"/>
    </source>
</evidence>
<dbReference type="OMA" id="ICGVFEE"/>
<keyword evidence="7" id="KW-0746">Sphingolipid metabolism</keyword>
<accession>T1HQ05</accession>
<dbReference type="PANTHER" id="PTHR43550:SF3">
    <property type="entry name" value="3-KETODIHYDROSPHINGOSINE REDUCTASE"/>
    <property type="match status" value="1"/>
</dbReference>
<evidence type="ECO:0000256" key="5">
    <source>
        <dbReference type="ARBA" id="ARBA00022824"/>
    </source>
</evidence>
<evidence type="ECO:0000256" key="8">
    <source>
        <dbReference type="ARBA" id="ARBA00023002"/>
    </source>
</evidence>
<evidence type="ECO:0000313" key="14">
    <source>
        <dbReference type="Proteomes" id="UP000015103"/>
    </source>
</evidence>
<keyword evidence="9" id="KW-0443">Lipid metabolism</keyword>
<comment type="subcellular location">
    <subcellularLocation>
        <location evidence="1">Endoplasmic reticulum</location>
    </subcellularLocation>
</comment>
<evidence type="ECO:0000256" key="2">
    <source>
        <dbReference type="ARBA" id="ARBA00004760"/>
    </source>
</evidence>
<dbReference type="Pfam" id="PF00106">
    <property type="entry name" value="adh_short"/>
    <property type="match status" value="1"/>
</dbReference>
<comment type="similarity">
    <text evidence="4">Belongs to the short-chain dehydrogenases/reductases (SDR) family.</text>
</comment>
<dbReference type="eggNOG" id="KOG1210">
    <property type="taxonomic scope" value="Eukaryota"/>
</dbReference>
<evidence type="ECO:0000256" key="10">
    <source>
        <dbReference type="ARBA" id="ARBA00026112"/>
    </source>
</evidence>
<dbReference type="InterPro" id="IPR045022">
    <property type="entry name" value="KDSR-like"/>
</dbReference>
<organism evidence="13 14">
    <name type="scientific">Rhodnius prolixus</name>
    <name type="common">Triatomid bug</name>
    <dbReference type="NCBI Taxonomy" id="13249"/>
    <lineage>
        <taxon>Eukaryota</taxon>
        <taxon>Metazoa</taxon>
        <taxon>Ecdysozoa</taxon>
        <taxon>Arthropoda</taxon>
        <taxon>Hexapoda</taxon>
        <taxon>Insecta</taxon>
        <taxon>Pterygota</taxon>
        <taxon>Neoptera</taxon>
        <taxon>Paraneoptera</taxon>
        <taxon>Hemiptera</taxon>
        <taxon>Heteroptera</taxon>
        <taxon>Panheteroptera</taxon>
        <taxon>Cimicomorpha</taxon>
        <taxon>Reduviidae</taxon>
        <taxon>Triatominae</taxon>
        <taxon>Rhodnius</taxon>
    </lineage>
</organism>
<dbReference type="GO" id="GO:0030148">
    <property type="term" value="P:sphingolipid biosynthetic process"/>
    <property type="evidence" value="ECO:0007669"/>
    <property type="project" value="InterPro"/>
</dbReference>
<dbReference type="FunCoup" id="T1HQ05">
    <property type="interactions" value="798"/>
</dbReference>
<evidence type="ECO:0000256" key="12">
    <source>
        <dbReference type="ARBA" id="ARBA00048930"/>
    </source>
</evidence>
<dbReference type="PRINTS" id="PR00081">
    <property type="entry name" value="GDHRDH"/>
</dbReference>
<keyword evidence="8" id="KW-0560">Oxidoreductase</keyword>
<comment type="catalytic activity">
    <reaction evidence="12">
        <text>sphinganine + NADP(+) = 3-oxosphinganine + NADPH + H(+)</text>
        <dbReference type="Rhea" id="RHEA:22640"/>
        <dbReference type="ChEBI" id="CHEBI:15378"/>
        <dbReference type="ChEBI" id="CHEBI:57783"/>
        <dbReference type="ChEBI" id="CHEBI:57817"/>
        <dbReference type="ChEBI" id="CHEBI:58299"/>
        <dbReference type="ChEBI" id="CHEBI:58349"/>
        <dbReference type="EC" id="1.1.1.102"/>
    </reaction>
    <physiologicalReaction direction="right-to-left" evidence="12">
        <dbReference type="Rhea" id="RHEA:22642"/>
    </physiologicalReaction>
</comment>
<dbReference type="EMBL" id="ACPB03017380">
    <property type="status" value="NOT_ANNOTATED_CDS"/>
    <property type="molecule type" value="Genomic_DNA"/>
</dbReference>
<dbReference type="Gene3D" id="3.40.50.720">
    <property type="entry name" value="NAD(P)-binding Rossmann-like Domain"/>
    <property type="match status" value="1"/>
</dbReference>
<dbReference type="SUPFAM" id="SSF51735">
    <property type="entry name" value="NAD(P)-binding Rossmann-fold domains"/>
    <property type="match status" value="1"/>
</dbReference>
<dbReference type="Proteomes" id="UP000015103">
    <property type="component" value="Unassembled WGS sequence"/>
</dbReference>
<name>T1HQ05_RHOPR</name>
<dbReference type="InterPro" id="IPR002347">
    <property type="entry name" value="SDR_fam"/>
</dbReference>
<dbReference type="PANTHER" id="PTHR43550">
    <property type="entry name" value="3-KETODIHYDROSPHINGOSINE REDUCTASE"/>
    <property type="match status" value="1"/>
</dbReference>
<dbReference type="InParanoid" id="T1HQ05"/>
<proteinExistence type="inferred from homology"/>
<dbReference type="EnsemblMetazoa" id="RPRC006129-RA">
    <property type="protein sequence ID" value="RPRC006129-PA"/>
    <property type="gene ID" value="RPRC006129"/>
</dbReference>
<evidence type="ECO:0000256" key="9">
    <source>
        <dbReference type="ARBA" id="ARBA00023098"/>
    </source>
</evidence>
<dbReference type="AlphaFoldDB" id="T1HQ05"/>
<dbReference type="VEuPathDB" id="VectorBase:RPRC006129"/>
<keyword evidence="6" id="KW-0521">NADP</keyword>
<comment type="pathway">
    <text evidence="2">Lipid metabolism; sphingolipid metabolism.</text>
</comment>
<dbReference type="STRING" id="13249.T1HQ05"/>